<reference evidence="3" key="2">
    <citation type="submission" date="2020-11" db="EMBL/GenBank/DDBJ databases">
        <authorList>
            <person name="McCartney M.A."/>
            <person name="Auch B."/>
            <person name="Kono T."/>
            <person name="Mallez S."/>
            <person name="Becker A."/>
            <person name="Gohl D.M."/>
            <person name="Silverstein K.A.T."/>
            <person name="Koren S."/>
            <person name="Bechman K.B."/>
            <person name="Herman A."/>
            <person name="Abrahante J.E."/>
            <person name="Garbe J."/>
        </authorList>
    </citation>
    <scope>NUCLEOTIDE SEQUENCE</scope>
    <source>
        <strain evidence="3">Duluth1</strain>
        <tissue evidence="3">Whole animal</tissue>
    </source>
</reference>
<proteinExistence type="predicted"/>
<dbReference type="EMBL" id="JAIWYP010000001">
    <property type="protein sequence ID" value="KAH3892343.1"/>
    <property type="molecule type" value="Genomic_DNA"/>
</dbReference>
<sequence length="131" mass="15699">MYLPVWIVHTSKSESFAFDLWEDFVAKYPWYKGNTCRFVNLTLGLPPSQSPKLMLLVFEDAESLNEVTEKRLDDLLKLWHVSEMTVQVMEPREHWRIPECTSKMFLAAMFPLRIWWCGWEKSLEQMIKQRL</sequence>
<dbReference type="AlphaFoldDB" id="A0A9D4ND63"/>
<name>A0A9D4ND63_DREPO</name>
<dbReference type="EMBL" id="JAIWYP010000003">
    <property type="protein sequence ID" value="KAH3847475.1"/>
    <property type="molecule type" value="Genomic_DNA"/>
</dbReference>
<gene>
    <name evidence="3" type="ORF">DPMN_016460</name>
    <name evidence="4" type="ORF">DPMN_022461</name>
    <name evidence="2" type="ORF">DPMN_089796</name>
    <name evidence="1" type="ORF">DPMN_149756</name>
</gene>
<evidence type="ECO:0000313" key="5">
    <source>
        <dbReference type="Proteomes" id="UP000828390"/>
    </source>
</evidence>
<dbReference type="EMBL" id="JAIWYP010000007">
    <property type="protein sequence ID" value="KAH3796189.1"/>
    <property type="molecule type" value="Genomic_DNA"/>
</dbReference>
<keyword evidence="5" id="KW-1185">Reference proteome</keyword>
<evidence type="ECO:0000313" key="4">
    <source>
        <dbReference type="EMBL" id="KAH3898238.1"/>
    </source>
</evidence>
<protein>
    <submittedName>
        <fullName evidence="3">Uncharacterized protein</fullName>
    </submittedName>
</protein>
<organism evidence="3 5">
    <name type="scientific">Dreissena polymorpha</name>
    <name type="common">Zebra mussel</name>
    <name type="synonym">Mytilus polymorpha</name>
    <dbReference type="NCBI Taxonomy" id="45954"/>
    <lineage>
        <taxon>Eukaryota</taxon>
        <taxon>Metazoa</taxon>
        <taxon>Spiralia</taxon>
        <taxon>Lophotrochozoa</taxon>
        <taxon>Mollusca</taxon>
        <taxon>Bivalvia</taxon>
        <taxon>Autobranchia</taxon>
        <taxon>Heteroconchia</taxon>
        <taxon>Euheterodonta</taxon>
        <taxon>Imparidentia</taxon>
        <taxon>Neoheterodontei</taxon>
        <taxon>Myida</taxon>
        <taxon>Dreissenoidea</taxon>
        <taxon>Dreissenidae</taxon>
        <taxon>Dreissena</taxon>
    </lineage>
</organism>
<reference evidence="3" key="1">
    <citation type="journal article" date="2019" name="bioRxiv">
        <title>The Genome of the Zebra Mussel, Dreissena polymorpha: A Resource for Invasive Species Research.</title>
        <authorList>
            <person name="McCartney M.A."/>
            <person name="Auch B."/>
            <person name="Kono T."/>
            <person name="Mallez S."/>
            <person name="Zhang Y."/>
            <person name="Obille A."/>
            <person name="Becker A."/>
            <person name="Abrahante J.E."/>
            <person name="Garbe J."/>
            <person name="Badalamenti J.P."/>
            <person name="Herman A."/>
            <person name="Mangelson H."/>
            <person name="Liachko I."/>
            <person name="Sullivan S."/>
            <person name="Sone E.D."/>
            <person name="Koren S."/>
            <person name="Silverstein K.A.T."/>
            <person name="Beckman K.B."/>
            <person name="Gohl D.M."/>
        </authorList>
    </citation>
    <scope>NUCLEOTIDE SEQUENCE</scope>
    <source>
        <strain evidence="3">Duluth1</strain>
        <tissue evidence="3">Whole animal</tissue>
    </source>
</reference>
<evidence type="ECO:0000313" key="3">
    <source>
        <dbReference type="EMBL" id="KAH3892343.1"/>
    </source>
</evidence>
<evidence type="ECO:0000313" key="1">
    <source>
        <dbReference type="EMBL" id="KAH3796189.1"/>
    </source>
</evidence>
<evidence type="ECO:0000313" key="2">
    <source>
        <dbReference type="EMBL" id="KAH3847475.1"/>
    </source>
</evidence>
<accession>A0A9D4ND63</accession>
<dbReference type="Proteomes" id="UP000828390">
    <property type="component" value="Unassembled WGS sequence"/>
</dbReference>
<dbReference type="EMBL" id="JAIWYP010000001">
    <property type="protein sequence ID" value="KAH3898238.1"/>
    <property type="molecule type" value="Genomic_DNA"/>
</dbReference>
<comment type="caution">
    <text evidence="3">The sequence shown here is derived from an EMBL/GenBank/DDBJ whole genome shotgun (WGS) entry which is preliminary data.</text>
</comment>